<dbReference type="Pfam" id="PF01475">
    <property type="entry name" value="FUR"/>
    <property type="match status" value="1"/>
</dbReference>
<keyword evidence="11" id="KW-0804">Transcription</keyword>
<evidence type="ECO:0000256" key="7">
    <source>
        <dbReference type="ARBA" id="ARBA00022723"/>
    </source>
</evidence>
<comment type="subcellular location">
    <subcellularLocation>
        <location evidence="1">Cytoplasm</location>
    </subcellularLocation>
</comment>
<feature type="binding site" evidence="12">
    <location>
        <position position="144"/>
    </location>
    <ligand>
        <name>Zn(2+)</name>
        <dbReference type="ChEBI" id="CHEBI:29105"/>
    </ligand>
</feature>
<evidence type="ECO:0000256" key="2">
    <source>
        <dbReference type="ARBA" id="ARBA00007957"/>
    </source>
</evidence>
<organism evidence="14 15">
    <name type="scientific">Candidatus Desulfovibrio kirbyi</name>
    <dbReference type="NCBI Taxonomy" id="2696086"/>
    <lineage>
        <taxon>Bacteria</taxon>
        <taxon>Pseudomonadati</taxon>
        <taxon>Thermodesulfobacteriota</taxon>
        <taxon>Desulfovibrionia</taxon>
        <taxon>Desulfovibrionales</taxon>
        <taxon>Desulfovibrionaceae</taxon>
        <taxon>Desulfovibrio</taxon>
    </lineage>
</organism>
<comment type="caution">
    <text evidence="14">The sequence shown here is derived from an EMBL/GenBank/DDBJ whole genome shotgun (WGS) entry which is preliminary data.</text>
</comment>
<proteinExistence type="inferred from homology"/>
<evidence type="ECO:0000256" key="6">
    <source>
        <dbReference type="ARBA" id="ARBA00022491"/>
    </source>
</evidence>
<feature type="binding site" evidence="13">
    <location>
        <position position="97"/>
    </location>
    <ligand>
        <name>Fe cation</name>
        <dbReference type="ChEBI" id="CHEBI:24875"/>
    </ligand>
</feature>
<comment type="similarity">
    <text evidence="2">Belongs to the Fur family.</text>
</comment>
<dbReference type="GO" id="GO:0045892">
    <property type="term" value="P:negative regulation of DNA-templated transcription"/>
    <property type="evidence" value="ECO:0007669"/>
    <property type="project" value="TreeGrafter"/>
</dbReference>
<comment type="subunit">
    <text evidence="3">Homodimer.</text>
</comment>
<evidence type="ECO:0000256" key="12">
    <source>
        <dbReference type="PIRSR" id="PIRSR602481-1"/>
    </source>
</evidence>
<dbReference type="CDD" id="cd07153">
    <property type="entry name" value="Fur_like"/>
    <property type="match status" value="1"/>
</dbReference>
<feature type="binding site" evidence="12">
    <location>
        <position position="104"/>
    </location>
    <ligand>
        <name>Zn(2+)</name>
        <dbReference type="ChEBI" id="CHEBI:29105"/>
    </ligand>
</feature>
<feature type="binding site" evidence="13">
    <location>
        <position position="95"/>
    </location>
    <ligand>
        <name>Fe cation</name>
        <dbReference type="ChEBI" id="CHEBI:24875"/>
    </ligand>
</feature>
<evidence type="ECO:0000256" key="3">
    <source>
        <dbReference type="ARBA" id="ARBA00011738"/>
    </source>
</evidence>
<evidence type="ECO:0000256" key="13">
    <source>
        <dbReference type="PIRSR" id="PIRSR602481-2"/>
    </source>
</evidence>
<protein>
    <recommendedName>
        <fullName evidence="4">Ferric uptake regulation protein</fullName>
    </recommendedName>
</protein>
<keyword evidence="6" id="KW-0678">Repressor</keyword>
<feature type="binding site" evidence="13">
    <location>
        <position position="116"/>
    </location>
    <ligand>
        <name>Fe cation</name>
        <dbReference type="ChEBI" id="CHEBI:24875"/>
    </ligand>
</feature>
<dbReference type="PANTHER" id="PTHR33202">
    <property type="entry name" value="ZINC UPTAKE REGULATION PROTEIN"/>
    <property type="match status" value="1"/>
</dbReference>
<gene>
    <name evidence="14" type="primary">fur</name>
    <name evidence="14" type="ORF">ZNDK_1083</name>
</gene>
<dbReference type="Gene3D" id="1.10.10.10">
    <property type="entry name" value="Winged helix-like DNA-binding domain superfamily/Winged helix DNA-binding domain"/>
    <property type="match status" value="1"/>
</dbReference>
<evidence type="ECO:0000256" key="10">
    <source>
        <dbReference type="ARBA" id="ARBA00023125"/>
    </source>
</evidence>
<dbReference type="GO" id="GO:1900376">
    <property type="term" value="P:regulation of secondary metabolite biosynthetic process"/>
    <property type="evidence" value="ECO:0007669"/>
    <property type="project" value="TreeGrafter"/>
</dbReference>
<evidence type="ECO:0000256" key="11">
    <source>
        <dbReference type="ARBA" id="ARBA00023163"/>
    </source>
</evidence>
<evidence type="ECO:0000256" key="4">
    <source>
        <dbReference type="ARBA" id="ARBA00020910"/>
    </source>
</evidence>
<dbReference type="GO" id="GO:0003700">
    <property type="term" value="F:DNA-binding transcription factor activity"/>
    <property type="evidence" value="ECO:0007669"/>
    <property type="project" value="InterPro"/>
</dbReference>
<dbReference type="GO" id="GO:0008270">
    <property type="term" value="F:zinc ion binding"/>
    <property type="evidence" value="ECO:0007669"/>
    <property type="project" value="TreeGrafter"/>
</dbReference>
<evidence type="ECO:0000256" key="8">
    <source>
        <dbReference type="ARBA" id="ARBA00022833"/>
    </source>
</evidence>
<dbReference type="Gene3D" id="3.30.1490.190">
    <property type="match status" value="1"/>
</dbReference>
<feature type="binding site" evidence="12">
    <location>
        <position position="101"/>
    </location>
    <ligand>
        <name>Zn(2+)</name>
        <dbReference type="ChEBI" id="CHEBI:29105"/>
    </ligand>
</feature>
<comment type="cofactor">
    <cofactor evidence="13">
        <name>Mn(2+)</name>
        <dbReference type="ChEBI" id="CHEBI:29035"/>
    </cofactor>
    <cofactor evidence="13">
        <name>Fe(2+)</name>
        <dbReference type="ChEBI" id="CHEBI:29033"/>
    </cofactor>
    <text evidence="13">Binds 1 Mn(2+) or Fe(2+) ion per subunit.</text>
</comment>
<dbReference type="EMBL" id="BLLL01000012">
    <property type="protein sequence ID" value="GFH63312.1"/>
    <property type="molecule type" value="Genomic_DNA"/>
</dbReference>
<evidence type="ECO:0000256" key="1">
    <source>
        <dbReference type="ARBA" id="ARBA00004496"/>
    </source>
</evidence>
<keyword evidence="7 12" id="KW-0479">Metal-binding</keyword>
<evidence type="ECO:0000256" key="9">
    <source>
        <dbReference type="ARBA" id="ARBA00023015"/>
    </source>
</evidence>
<evidence type="ECO:0000313" key="14">
    <source>
        <dbReference type="EMBL" id="GFH63312.1"/>
    </source>
</evidence>
<dbReference type="InterPro" id="IPR043135">
    <property type="entry name" value="Fur_C"/>
</dbReference>
<dbReference type="InterPro" id="IPR002481">
    <property type="entry name" value="FUR"/>
</dbReference>
<dbReference type="InterPro" id="IPR036388">
    <property type="entry name" value="WH-like_DNA-bd_sf"/>
</dbReference>
<feature type="binding site" evidence="13">
    <location>
        <position position="133"/>
    </location>
    <ligand>
        <name>Fe cation</name>
        <dbReference type="ChEBI" id="CHEBI:24875"/>
    </ligand>
</feature>
<evidence type="ECO:0000313" key="15">
    <source>
        <dbReference type="Proteomes" id="UP000505077"/>
    </source>
</evidence>
<accession>A0A6L2R765</accession>
<reference evidence="14 15" key="1">
    <citation type="journal article" date="2020" name="ISME J.">
        <title>Parallel Reductive Genome Evolution in Desulfovibrio Ectosymbionts Independently Acquired by Trichonympha Protists in the Termite Gut.</title>
        <authorList>
            <person name="Takeuchi M."/>
            <person name="Kuwahara H."/>
            <person name="Murakami T."/>
            <person name="Takahashi K."/>
            <person name="Kajitani R."/>
            <person name="Toyoda A."/>
            <person name="Itoh T."/>
            <person name="Ohkuma M."/>
            <person name="Hongoh Y."/>
        </authorList>
    </citation>
    <scope>NUCLEOTIDE SEQUENCE [LARGE SCALE GENOMIC DNA]</scope>
    <source>
        <strain evidence="14">ZnDsv-02</strain>
    </source>
</reference>
<dbReference type="SUPFAM" id="SSF46785">
    <property type="entry name" value="Winged helix' DNA-binding domain"/>
    <property type="match status" value="1"/>
</dbReference>
<keyword evidence="5" id="KW-0963">Cytoplasm</keyword>
<feature type="binding site" evidence="12">
    <location>
        <position position="141"/>
    </location>
    <ligand>
        <name>Zn(2+)</name>
        <dbReference type="ChEBI" id="CHEBI:29105"/>
    </ligand>
</feature>
<dbReference type="GO" id="GO:0000976">
    <property type="term" value="F:transcription cis-regulatory region binding"/>
    <property type="evidence" value="ECO:0007669"/>
    <property type="project" value="TreeGrafter"/>
</dbReference>
<sequence>MTEQQDIAQKDFLDFMARAGLSVTSQRRAIAAAFFGLSGHHSLEEFYQHILTVDPGIGQTTVYRTLKLLCEAGLATEIHFSDGIARYEVARTNSHHDHIVCLRCGKVQEIFDQRIEKLQREMARAHGFTLSGHVHHLYGMCAECRVAGKGVS</sequence>
<keyword evidence="8 12" id="KW-0862">Zinc</keyword>
<dbReference type="PANTHER" id="PTHR33202:SF2">
    <property type="entry name" value="FERRIC UPTAKE REGULATION PROTEIN"/>
    <property type="match status" value="1"/>
</dbReference>
<evidence type="ECO:0000256" key="5">
    <source>
        <dbReference type="ARBA" id="ARBA00022490"/>
    </source>
</evidence>
<dbReference type="GO" id="GO:0005829">
    <property type="term" value="C:cytosol"/>
    <property type="evidence" value="ECO:0007669"/>
    <property type="project" value="TreeGrafter"/>
</dbReference>
<keyword evidence="9" id="KW-0805">Transcription regulation</keyword>
<dbReference type="InterPro" id="IPR036390">
    <property type="entry name" value="WH_DNA-bd_sf"/>
</dbReference>
<name>A0A6L2R765_9BACT</name>
<keyword evidence="10" id="KW-0238">DNA-binding</keyword>
<keyword evidence="13" id="KW-0408">Iron</keyword>
<dbReference type="Proteomes" id="UP000505077">
    <property type="component" value="Unassembled WGS sequence"/>
</dbReference>
<dbReference type="AlphaFoldDB" id="A0A6L2R765"/>
<comment type="cofactor">
    <cofactor evidence="12">
        <name>Zn(2+)</name>
        <dbReference type="ChEBI" id="CHEBI:29105"/>
    </cofactor>
    <text evidence="12">Binds 1 zinc ion per subunit.</text>
</comment>